<evidence type="ECO:0000313" key="1">
    <source>
        <dbReference type="EMBL" id="KAJ1131023.1"/>
    </source>
</evidence>
<name>A0AAV7PYT7_PLEWA</name>
<sequence length="112" mass="12280">MGGWSEYEVFIDRRPVAAHPGLKAPQQAVNGLTLSGGAEPCGMVLLLPSLPHRWSGALWEQRGYVRFSMWSGECGESKSGSWVCEECSGGSLCAFKDWAPSWDRDDSLQNCL</sequence>
<protein>
    <submittedName>
        <fullName evidence="1">Uncharacterized protein</fullName>
    </submittedName>
</protein>
<comment type="caution">
    <text evidence="1">The sequence shown here is derived from an EMBL/GenBank/DDBJ whole genome shotgun (WGS) entry which is preliminary data.</text>
</comment>
<proteinExistence type="predicted"/>
<evidence type="ECO:0000313" key="2">
    <source>
        <dbReference type="Proteomes" id="UP001066276"/>
    </source>
</evidence>
<dbReference type="EMBL" id="JANPWB010000011">
    <property type="protein sequence ID" value="KAJ1131023.1"/>
    <property type="molecule type" value="Genomic_DNA"/>
</dbReference>
<reference evidence="1" key="1">
    <citation type="journal article" date="2022" name="bioRxiv">
        <title>Sequencing and chromosome-scale assembly of the giantPleurodeles waltlgenome.</title>
        <authorList>
            <person name="Brown T."/>
            <person name="Elewa A."/>
            <person name="Iarovenko S."/>
            <person name="Subramanian E."/>
            <person name="Araus A.J."/>
            <person name="Petzold A."/>
            <person name="Susuki M."/>
            <person name="Suzuki K.-i.T."/>
            <person name="Hayashi T."/>
            <person name="Toyoda A."/>
            <person name="Oliveira C."/>
            <person name="Osipova E."/>
            <person name="Leigh N.D."/>
            <person name="Simon A."/>
            <person name="Yun M.H."/>
        </authorList>
    </citation>
    <scope>NUCLEOTIDE SEQUENCE</scope>
    <source>
        <strain evidence="1">20211129_DDA</strain>
        <tissue evidence="1">Liver</tissue>
    </source>
</reference>
<dbReference type="Proteomes" id="UP001066276">
    <property type="component" value="Chromosome 7"/>
</dbReference>
<accession>A0AAV7PYT7</accession>
<dbReference type="AlphaFoldDB" id="A0AAV7PYT7"/>
<organism evidence="1 2">
    <name type="scientific">Pleurodeles waltl</name>
    <name type="common">Iberian ribbed newt</name>
    <dbReference type="NCBI Taxonomy" id="8319"/>
    <lineage>
        <taxon>Eukaryota</taxon>
        <taxon>Metazoa</taxon>
        <taxon>Chordata</taxon>
        <taxon>Craniata</taxon>
        <taxon>Vertebrata</taxon>
        <taxon>Euteleostomi</taxon>
        <taxon>Amphibia</taxon>
        <taxon>Batrachia</taxon>
        <taxon>Caudata</taxon>
        <taxon>Salamandroidea</taxon>
        <taxon>Salamandridae</taxon>
        <taxon>Pleurodelinae</taxon>
        <taxon>Pleurodeles</taxon>
    </lineage>
</organism>
<gene>
    <name evidence="1" type="ORF">NDU88_009366</name>
</gene>
<keyword evidence="2" id="KW-1185">Reference proteome</keyword>